<dbReference type="AlphaFoldDB" id="A0A7G9QW36"/>
<accession>A0A7G9QW36</accession>
<dbReference type="InterPro" id="IPR009057">
    <property type="entry name" value="Homeodomain-like_sf"/>
</dbReference>
<dbReference type="Proteomes" id="UP000515977">
    <property type="component" value="Chromosome"/>
</dbReference>
<gene>
    <name evidence="1" type="ORF">H9L17_05330</name>
</gene>
<dbReference type="EMBL" id="CP060711">
    <property type="protein sequence ID" value="QNN47561.1"/>
    <property type="molecule type" value="Genomic_DNA"/>
</dbReference>
<organism evidence="1 2">
    <name type="scientific">Thermomonas brevis</name>
    <dbReference type="NCBI Taxonomy" id="215691"/>
    <lineage>
        <taxon>Bacteria</taxon>
        <taxon>Pseudomonadati</taxon>
        <taxon>Pseudomonadota</taxon>
        <taxon>Gammaproteobacteria</taxon>
        <taxon>Lysobacterales</taxon>
        <taxon>Lysobacteraceae</taxon>
        <taxon>Thermomonas</taxon>
    </lineage>
</organism>
<dbReference type="KEGG" id="tbv:H9L17_05330"/>
<dbReference type="RefSeq" id="WP_187571306.1">
    <property type="nucleotide sequence ID" value="NZ_CP060711.1"/>
</dbReference>
<proteinExistence type="predicted"/>
<keyword evidence="2" id="KW-1185">Reference proteome</keyword>
<evidence type="ECO:0000313" key="2">
    <source>
        <dbReference type="Proteomes" id="UP000515977"/>
    </source>
</evidence>
<name>A0A7G9QW36_9GAMM</name>
<dbReference type="SUPFAM" id="SSF46689">
    <property type="entry name" value="Homeodomain-like"/>
    <property type="match status" value="1"/>
</dbReference>
<protein>
    <submittedName>
        <fullName evidence="1">Transposase</fullName>
    </submittedName>
</protein>
<evidence type="ECO:0000313" key="1">
    <source>
        <dbReference type="EMBL" id="QNN47561.1"/>
    </source>
</evidence>
<sequence>MAMQRVIVELKREAVRLPEHGDKPVTQLALKLGVPRNRLYKWRETLRAQGDHAFLGYGRRSLE</sequence>
<reference evidence="1 2" key="1">
    <citation type="submission" date="2020-08" db="EMBL/GenBank/DDBJ databases">
        <title>Genome sequence of Thermomonas brevis KACC 16975T.</title>
        <authorList>
            <person name="Hyun D.-W."/>
            <person name="Bae J.-W."/>
        </authorList>
    </citation>
    <scope>NUCLEOTIDE SEQUENCE [LARGE SCALE GENOMIC DNA]</scope>
    <source>
        <strain evidence="1 2">KACC 16975</strain>
    </source>
</reference>